<dbReference type="Proteomes" id="UP000573001">
    <property type="component" value="Unassembled WGS sequence"/>
</dbReference>
<evidence type="ECO:0000313" key="2">
    <source>
        <dbReference type="EMBL" id="NUU14342.1"/>
    </source>
</evidence>
<sequence>MNRGLIGITGRGGLIGWHLRALLYARGVAWVDIDLRRDDPLDDAHRAIDHLVHVAGITHASPEAVREGNIAMTEKLIGVIDAASPRLASVTFANSVQSRVDSPYGVGKSVSGELLRAASERWGADYVDVMIENAFGERGLPHHNTVTSTFCHRVVRDEPLTVATSDERVFVHAQDIAEALAGSISHEVLHGRGTRLALPDLAGRIRSFERHRRSGTVPPLPTRYDVDLWNTLVSFAFGADGGHAPGSAEMTDGELLSLGPDDSVQLGFRRRASQRVVLTSGRARLDARCVLSDEQRTIDLGGAEPTVVDVPALWTWSLTNAGDAPASALVTAIGSRSSEEAMTVGV</sequence>
<protein>
    <submittedName>
        <fullName evidence="2">NAD-dependent epimerase/dehydratase family protein</fullName>
    </submittedName>
</protein>
<accession>A0ABX2M8G0</accession>
<evidence type="ECO:0000313" key="3">
    <source>
        <dbReference type="Proteomes" id="UP000573001"/>
    </source>
</evidence>
<proteinExistence type="predicted"/>
<dbReference type="InterPro" id="IPR001509">
    <property type="entry name" value="Epimerase_deHydtase"/>
</dbReference>
<reference evidence="2 3" key="1">
    <citation type="submission" date="2020-05" db="EMBL/GenBank/DDBJ databases">
        <title>Genome Sequencing of Type Strains.</title>
        <authorList>
            <person name="Lemaire J.F."/>
            <person name="Inderbitzin P."/>
            <person name="Gregorio O.A."/>
            <person name="Collins S.B."/>
            <person name="Wespe N."/>
            <person name="Knight-Connoni V."/>
        </authorList>
    </citation>
    <scope>NUCLEOTIDE SEQUENCE [LARGE SCALE GENOMIC DNA]</scope>
    <source>
        <strain evidence="2 3">ATCC 19096</strain>
    </source>
</reference>
<evidence type="ECO:0000259" key="1">
    <source>
        <dbReference type="Pfam" id="PF01370"/>
    </source>
</evidence>
<dbReference type="Gene3D" id="3.40.50.720">
    <property type="entry name" value="NAD(P)-binding Rossmann-like Domain"/>
    <property type="match status" value="1"/>
</dbReference>
<dbReference type="EMBL" id="JABMCE010000079">
    <property type="protein sequence ID" value="NUU14342.1"/>
    <property type="molecule type" value="Genomic_DNA"/>
</dbReference>
<dbReference type="Pfam" id="PF01370">
    <property type="entry name" value="Epimerase"/>
    <property type="match status" value="1"/>
</dbReference>
<feature type="domain" description="NAD-dependent epimerase/dehydratase" evidence="1">
    <location>
        <begin position="8"/>
        <end position="186"/>
    </location>
</feature>
<keyword evidence="3" id="KW-1185">Reference proteome</keyword>
<organism evidence="2 3">
    <name type="scientific">Curtobacterium pusillum</name>
    <dbReference type="NCBI Taxonomy" id="69373"/>
    <lineage>
        <taxon>Bacteria</taxon>
        <taxon>Bacillati</taxon>
        <taxon>Actinomycetota</taxon>
        <taxon>Actinomycetes</taxon>
        <taxon>Micrococcales</taxon>
        <taxon>Microbacteriaceae</taxon>
        <taxon>Curtobacterium</taxon>
    </lineage>
</organism>
<dbReference type="InterPro" id="IPR036291">
    <property type="entry name" value="NAD(P)-bd_dom_sf"/>
</dbReference>
<dbReference type="RefSeq" id="WP_175351812.1">
    <property type="nucleotide sequence ID" value="NZ_BAAAWQ010000001.1"/>
</dbReference>
<gene>
    <name evidence="2" type="ORF">HP507_10915</name>
</gene>
<dbReference type="SUPFAM" id="SSF51735">
    <property type="entry name" value="NAD(P)-binding Rossmann-fold domains"/>
    <property type="match status" value="1"/>
</dbReference>
<comment type="caution">
    <text evidence="2">The sequence shown here is derived from an EMBL/GenBank/DDBJ whole genome shotgun (WGS) entry which is preliminary data.</text>
</comment>
<name>A0ABX2M8G0_9MICO</name>